<keyword evidence="1" id="KW-1133">Transmembrane helix</keyword>
<accession>A0A2H0R632</accession>
<dbReference type="AlphaFoldDB" id="A0A2H0R632"/>
<dbReference type="Proteomes" id="UP000230208">
    <property type="component" value="Unassembled WGS sequence"/>
</dbReference>
<comment type="caution">
    <text evidence="2">The sequence shown here is derived from an EMBL/GenBank/DDBJ whole genome shotgun (WGS) entry which is preliminary data.</text>
</comment>
<evidence type="ECO:0000313" key="2">
    <source>
        <dbReference type="EMBL" id="PIR41982.1"/>
    </source>
</evidence>
<sequence length="108" mass="12686">MKIKKPAHRQAKFYGENFVTVDTINPHLSHFKILPLKEIIFFSGCLHSFCDFLIKSFLFLQRSEIFLSTFLISFFTFLNISGISFQEKLPLILLQKKHSDKSKKNIFI</sequence>
<reference evidence="2 3" key="1">
    <citation type="submission" date="2017-09" db="EMBL/GenBank/DDBJ databases">
        <title>Depth-based differentiation of microbial function through sediment-hosted aquifers and enrichment of novel symbionts in the deep terrestrial subsurface.</title>
        <authorList>
            <person name="Probst A.J."/>
            <person name="Ladd B."/>
            <person name="Jarett J.K."/>
            <person name="Geller-Mcgrath D.E."/>
            <person name="Sieber C.M."/>
            <person name="Emerson J.B."/>
            <person name="Anantharaman K."/>
            <person name="Thomas B.C."/>
            <person name="Malmstrom R."/>
            <person name="Stieglmeier M."/>
            <person name="Klingl A."/>
            <person name="Woyke T."/>
            <person name="Ryan C.M."/>
            <person name="Banfield J.F."/>
        </authorList>
    </citation>
    <scope>NUCLEOTIDE SEQUENCE [LARGE SCALE GENOMIC DNA]</scope>
    <source>
        <strain evidence="2">CG10_big_fil_rev_8_21_14_0_10_37_15</strain>
    </source>
</reference>
<proteinExistence type="predicted"/>
<name>A0A2H0R632_9BACT</name>
<gene>
    <name evidence="2" type="ORF">COV30_00850</name>
</gene>
<organism evidence="2 3">
    <name type="scientific">Candidatus Yanofskybacteria bacterium CG10_big_fil_rev_8_21_14_0_10_37_15</name>
    <dbReference type="NCBI Taxonomy" id="1975097"/>
    <lineage>
        <taxon>Bacteria</taxon>
        <taxon>Candidatus Yanofskyibacteriota</taxon>
    </lineage>
</organism>
<feature type="transmembrane region" description="Helical" evidence="1">
    <location>
        <begin position="65"/>
        <end position="85"/>
    </location>
</feature>
<evidence type="ECO:0000256" key="1">
    <source>
        <dbReference type="SAM" id="Phobius"/>
    </source>
</evidence>
<protein>
    <submittedName>
        <fullName evidence="2">Uncharacterized protein</fullName>
    </submittedName>
</protein>
<keyword evidence="1" id="KW-0472">Membrane</keyword>
<keyword evidence="1" id="KW-0812">Transmembrane</keyword>
<evidence type="ECO:0000313" key="3">
    <source>
        <dbReference type="Proteomes" id="UP000230208"/>
    </source>
</evidence>
<dbReference type="EMBL" id="PCXP01000012">
    <property type="protein sequence ID" value="PIR41982.1"/>
    <property type="molecule type" value="Genomic_DNA"/>
</dbReference>